<gene>
    <name evidence="2" type="ORF">HAX54_001712</name>
</gene>
<protein>
    <submittedName>
        <fullName evidence="2">Uncharacterized protein</fullName>
    </submittedName>
</protein>
<reference evidence="2 3" key="1">
    <citation type="journal article" date="2021" name="BMC Genomics">
        <title>Datura genome reveals duplications of psychoactive alkaloid biosynthetic genes and high mutation rate following tissue culture.</title>
        <authorList>
            <person name="Rajewski A."/>
            <person name="Carter-House D."/>
            <person name="Stajich J."/>
            <person name="Litt A."/>
        </authorList>
    </citation>
    <scope>NUCLEOTIDE SEQUENCE [LARGE SCALE GENOMIC DNA]</scope>
    <source>
        <strain evidence="2">AR-01</strain>
    </source>
</reference>
<evidence type="ECO:0000313" key="2">
    <source>
        <dbReference type="EMBL" id="MCD7465669.1"/>
    </source>
</evidence>
<dbReference type="EMBL" id="JACEIK010001069">
    <property type="protein sequence ID" value="MCD7465669.1"/>
    <property type="molecule type" value="Genomic_DNA"/>
</dbReference>
<dbReference type="Proteomes" id="UP000823775">
    <property type="component" value="Unassembled WGS sequence"/>
</dbReference>
<keyword evidence="3" id="KW-1185">Reference proteome</keyword>
<sequence length="188" mass="20127">MNVRCEKLLSCGFCQRQISSSNASFGFLTAEVQLQPSHAAAPFRYACSVSSQYLPTSLIVDMPTLENLTVDVVVDLAKTLKPHEFVAMLRREVLDSFLPAAAPNLAAPPSSKPSSPTSWSPHPHASPTSFTTPWTIASVSSPSTSSSAPTEPMAVAKSIKAGNYATAIAFQERITLPEDKMGVLRKFG</sequence>
<feature type="region of interest" description="Disordered" evidence="1">
    <location>
        <begin position="105"/>
        <end position="127"/>
    </location>
</feature>
<proteinExistence type="predicted"/>
<organism evidence="2 3">
    <name type="scientific">Datura stramonium</name>
    <name type="common">Jimsonweed</name>
    <name type="synonym">Common thornapple</name>
    <dbReference type="NCBI Taxonomy" id="4076"/>
    <lineage>
        <taxon>Eukaryota</taxon>
        <taxon>Viridiplantae</taxon>
        <taxon>Streptophyta</taxon>
        <taxon>Embryophyta</taxon>
        <taxon>Tracheophyta</taxon>
        <taxon>Spermatophyta</taxon>
        <taxon>Magnoliopsida</taxon>
        <taxon>eudicotyledons</taxon>
        <taxon>Gunneridae</taxon>
        <taxon>Pentapetalae</taxon>
        <taxon>asterids</taxon>
        <taxon>lamiids</taxon>
        <taxon>Solanales</taxon>
        <taxon>Solanaceae</taxon>
        <taxon>Solanoideae</taxon>
        <taxon>Datureae</taxon>
        <taxon>Datura</taxon>
    </lineage>
</organism>
<comment type="caution">
    <text evidence="2">The sequence shown here is derived from an EMBL/GenBank/DDBJ whole genome shotgun (WGS) entry which is preliminary data.</text>
</comment>
<evidence type="ECO:0000313" key="3">
    <source>
        <dbReference type="Proteomes" id="UP000823775"/>
    </source>
</evidence>
<evidence type="ECO:0000256" key="1">
    <source>
        <dbReference type="SAM" id="MobiDB-lite"/>
    </source>
</evidence>
<name>A0ABS8T4W9_DATST</name>
<accession>A0ABS8T4W9</accession>